<dbReference type="GeneID" id="70233387"/>
<evidence type="ECO:0000256" key="2">
    <source>
        <dbReference type="ARBA" id="ARBA00006730"/>
    </source>
</evidence>
<dbReference type="SUPFAM" id="SSF51971">
    <property type="entry name" value="Nucleotide-binding domain"/>
    <property type="match status" value="1"/>
</dbReference>
<accession>A0A9P8PBP3</accession>
<dbReference type="Pfam" id="PF01266">
    <property type="entry name" value="DAO"/>
    <property type="match status" value="1"/>
</dbReference>
<dbReference type="InterPro" id="IPR023209">
    <property type="entry name" value="DAO"/>
</dbReference>
<dbReference type="Proteomes" id="UP000769157">
    <property type="component" value="Unassembled WGS sequence"/>
</dbReference>
<dbReference type="PANTHER" id="PTHR11530:SF16">
    <property type="entry name" value="D-AMINO ACID OXIDASE (AFU_ORTHOLOGUE AFUA_5G11290)"/>
    <property type="match status" value="1"/>
</dbReference>
<feature type="binding site" evidence="6">
    <location>
        <position position="176"/>
    </location>
    <ligand>
        <name>FAD</name>
        <dbReference type="ChEBI" id="CHEBI:57692"/>
    </ligand>
</feature>
<feature type="binding site" evidence="6">
    <location>
        <position position="156"/>
    </location>
    <ligand>
        <name>FAD</name>
        <dbReference type="ChEBI" id="CHEBI:57692"/>
    </ligand>
</feature>
<evidence type="ECO:0000256" key="1">
    <source>
        <dbReference type="ARBA" id="ARBA00001974"/>
    </source>
</evidence>
<sequence length="328" mass="36888">MKVVVVGAGVIGLTTALTLRRELKCEVLVIAKEIPGDTDTIYTSTKAGAQWVMPKESERAKYSYPIYKELSEIPEAWIMKIPLYCGEIGSTSKTFVEPAEKSFADGYEYIGQDPVKFPGVSHIYKFNTFTISPPQYLMYLASLLLKEGVEIHRGVVRDLDAVKFKGEDPDYIVNSTGIQYNDLEGRNDPELRPIRGHTLLIENSLPYQVTFNEEDPAEEGEFLMVFPRKEGGSVLGGIYDSTSPRFDASIHQDFVERLQRKAEKHIPELKGKINILKHNIGFRPHRDSGARIEFDPQNPKLVHNYGCGSLGFIESWGCAKEVLELIRG</sequence>
<comment type="similarity">
    <text evidence="2">Belongs to the DAMOX/DASOX family.</text>
</comment>
<comment type="cofactor">
    <cofactor evidence="1 6">
        <name>FAD</name>
        <dbReference type="ChEBI" id="CHEBI:57692"/>
    </cofactor>
</comment>
<keyword evidence="5" id="KW-0560">Oxidoreductase</keyword>
<keyword evidence="3" id="KW-0285">Flavoprotein</keyword>
<dbReference type="PIRSF" id="PIRSF000189">
    <property type="entry name" value="D-aa_oxidase"/>
    <property type="match status" value="1"/>
</dbReference>
<evidence type="ECO:0000256" key="3">
    <source>
        <dbReference type="ARBA" id="ARBA00022630"/>
    </source>
</evidence>
<evidence type="ECO:0000256" key="6">
    <source>
        <dbReference type="PIRSR" id="PIRSR000189-1"/>
    </source>
</evidence>
<evidence type="ECO:0000256" key="5">
    <source>
        <dbReference type="ARBA" id="ARBA00023002"/>
    </source>
</evidence>
<evidence type="ECO:0000313" key="8">
    <source>
        <dbReference type="EMBL" id="KAH3669298.1"/>
    </source>
</evidence>
<dbReference type="Gene3D" id="3.40.50.720">
    <property type="entry name" value="NAD(P)-binding Rossmann-like Domain"/>
    <property type="match status" value="1"/>
</dbReference>
<dbReference type="PANTHER" id="PTHR11530">
    <property type="entry name" value="D-AMINO ACID OXIDASE"/>
    <property type="match status" value="1"/>
</dbReference>
<keyword evidence="9" id="KW-1185">Reference proteome</keyword>
<dbReference type="RefSeq" id="XP_046063561.1">
    <property type="nucleotide sequence ID" value="XM_046202179.1"/>
</dbReference>
<reference evidence="8" key="2">
    <citation type="submission" date="2021-01" db="EMBL/GenBank/DDBJ databases">
        <authorList>
            <person name="Schikora-Tamarit M.A."/>
        </authorList>
    </citation>
    <scope>NUCLEOTIDE SEQUENCE</scope>
    <source>
        <strain evidence="8">CBS6075</strain>
    </source>
</reference>
<dbReference type="GO" id="GO:0071949">
    <property type="term" value="F:FAD binding"/>
    <property type="evidence" value="ECO:0007669"/>
    <property type="project" value="InterPro"/>
</dbReference>
<keyword evidence="4 6" id="KW-0274">FAD</keyword>
<evidence type="ECO:0000256" key="4">
    <source>
        <dbReference type="ARBA" id="ARBA00022827"/>
    </source>
</evidence>
<reference evidence="8" key="1">
    <citation type="journal article" date="2021" name="Open Biol.">
        <title>Shared evolutionary footprints suggest mitochondrial oxidative damage underlies multiple complex I losses in fungi.</title>
        <authorList>
            <person name="Schikora-Tamarit M.A."/>
            <person name="Marcet-Houben M."/>
            <person name="Nosek J."/>
            <person name="Gabaldon T."/>
        </authorList>
    </citation>
    <scope>NUCLEOTIDE SEQUENCE</scope>
    <source>
        <strain evidence="8">CBS6075</strain>
    </source>
</reference>
<dbReference type="OrthoDB" id="409956at2759"/>
<organism evidence="8 9">
    <name type="scientific">Ogataea philodendri</name>
    <dbReference type="NCBI Taxonomy" id="1378263"/>
    <lineage>
        <taxon>Eukaryota</taxon>
        <taxon>Fungi</taxon>
        <taxon>Dikarya</taxon>
        <taxon>Ascomycota</taxon>
        <taxon>Saccharomycotina</taxon>
        <taxon>Pichiomycetes</taxon>
        <taxon>Pichiales</taxon>
        <taxon>Pichiaceae</taxon>
        <taxon>Ogataea</taxon>
    </lineage>
</organism>
<name>A0A9P8PBP3_9ASCO</name>
<comment type="caution">
    <text evidence="8">The sequence shown here is derived from an EMBL/GenBank/DDBJ whole genome shotgun (WGS) entry which is preliminary data.</text>
</comment>
<evidence type="ECO:0000259" key="7">
    <source>
        <dbReference type="Pfam" id="PF01266"/>
    </source>
</evidence>
<dbReference type="InterPro" id="IPR006076">
    <property type="entry name" value="FAD-dep_OxRdtase"/>
</dbReference>
<feature type="domain" description="FAD dependent oxidoreductase" evidence="7">
    <location>
        <begin position="2"/>
        <end position="324"/>
    </location>
</feature>
<feature type="binding site" evidence="6">
    <location>
        <begin position="43"/>
        <end position="44"/>
    </location>
    <ligand>
        <name>FAD</name>
        <dbReference type="ChEBI" id="CHEBI:57692"/>
    </ligand>
</feature>
<dbReference type="Gene3D" id="3.30.9.10">
    <property type="entry name" value="D-Amino Acid Oxidase, subunit A, domain 2"/>
    <property type="match status" value="1"/>
</dbReference>
<evidence type="ECO:0000313" key="9">
    <source>
        <dbReference type="Proteomes" id="UP000769157"/>
    </source>
</evidence>
<gene>
    <name evidence="8" type="ORF">OGAPHI_001419</name>
</gene>
<protein>
    <recommendedName>
        <fullName evidence="7">FAD dependent oxidoreductase domain-containing protein</fullName>
    </recommendedName>
</protein>
<dbReference type="AlphaFoldDB" id="A0A9P8PBP3"/>
<dbReference type="GO" id="GO:0019478">
    <property type="term" value="P:D-amino acid catabolic process"/>
    <property type="evidence" value="ECO:0007669"/>
    <property type="project" value="TreeGrafter"/>
</dbReference>
<dbReference type="SUPFAM" id="SSF54373">
    <property type="entry name" value="FAD-linked reductases, C-terminal domain"/>
    <property type="match status" value="1"/>
</dbReference>
<dbReference type="GO" id="GO:0003884">
    <property type="term" value="F:D-amino-acid oxidase activity"/>
    <property type="evidence" value="ECO:0007669"/>
    <property type="project" value="InterPro"/>
</dbReference>
<proteinExistence type="inferred from homology"/>
<dbReference type="EMBL" id="JAEUBE010000137">
    <property type="protein sequence ID" value="KAH3669298.1"/>
    <property type="molecule type" value="Genomic_DNA"/>
</dbReference>
<feature type="binding site" evidence="6">
    <location>
        <position position="283"/>
    </location>
    <ligand>
        <name>D-serine</name>
        <dbReference type="ChEBI" id="CHEBI:35247"/>
    </ligand>
</feature>
<dbReference type="GO" id="GO:0005737">
    <property type="term" value="C:cytoplasm"/>
    <property type="evidence" value="ECO:0007669"/>
    <property type="project" value="TreeGrafter"/>
</dbReference>
<dbReference type="InterPro" id="IPR006181">
    <property type="entry name" value="D-amino_acid_oxidase_CS"/>
</dbReference>
<dbReference type="PROSITE" id="PS00677">
    <property type="entry name" value="DAO"/>
    <property type="match status" value="1"/>
</dbReference>